<dbReference type="InterPro" id="IPR045361">
    <property type="entry name" value="CIS_tube_prot_N"/>
</dbReference>
<name>A0A6J4IUB4_9BACT</name>
<proteinExistence type="predicted"/>
<reference evidence="2" key="1">
    <citation type="submission" date="2020-02" db="EMBL/GenBank/DDBJ databases">
        <authorList>
            <person name="Meier V. D."/>
        </authorList>
    </citation>
    <scope>NUCLEOTIDE SEQUENCE</scope>
    <source>
        <strain evidence="2">AVDCRST_MAG95</strain>
    </source>
</reference>
<protein>
    <recommendedName>
        <fullName evidence="1">Contractile injection system tube protein N-terminal domain-containing protein</fullName>
    </recommendedName>
</protein>
<dbReference type="Pfam" id="PF19266">
    <property type="entry name" value="CIS_tube"/>
    <property type="match status" value="1"/>
</dbReference>
<evidence type="ECO:0000259" key="1">
    <source>
        <dbReference type="Pfam" id="PF19266"/>
    </source>
</evidence>
<dbReference type="EMBL" id="CADCTJ010000734">
    <property type="protein sequence ID" value="CAA9262184.1"/>
    <property type="molecule type" value="Genomic_DNA"/>
</dbReference>
<sequence>MADTGKLEKLKIIAYQKADMKDDSQVGDPFYVMMNPETYQLDYKVEFNEGQAPGTSGAQQKYKMTKPEEFTFDILFDSTGIIDGKTKPDNIWEDLKKFKQMLVDYDGAIHQPRFFKLIWGVTVFKGRLASLSITFKLFKPDGTPIRALAKANFKGSVEENLRVLKDNSQSPDLTHLRQVKAGDHLPFMCFKIYEDPRYYLQVARANGLTNFRKLEIGSFFKFPPFARNDATNILPNIDF</sequence>
<feature type="domain" description="Contractile injection system tube protein N-terminal" evidence="1">
    <location>
        <begin position="6"/>
        <end position="162"/>
    </location>
</feature>
<evidence type="ECO:0000313" key="2">
    <source>
        <dbReference type="EMBL" id="CAA9262184.1"/>
    </source>
</evidence>
<organism evidence="2">
    <name type="scientific">uncultured Adhaeribacter sp</name>
    <dbReference type="NCBI Taxonomy" id="448109"/>
    <lineage>
        <taxon>Bacteria</taxon>
        <taxon>Pseudomonadati</taxon>
        <taxon>Bacteroidota</taxon>
        <taxon>Cytophagia</taxon>
        <taxon>Cytophagales</taxon>
        <taxon>Hymenobacteraceae</taxon>
        <taxon>Adhaeribacter</taxon>
        <taxon>environmental samples</taxon>
    </lineage>
</organism>
<gene>
    <name evidence="2" type="ORF">AVDCRST_MAG95-2354</name>
</gene>
<accession>A0A6J4IUB4</accession>
<dbReference type="AlphaFoldDB" id="A0A6J4IUB4"/>